<evidence type="ECO:0000256" key="1">
    <source>
        <dbReference type="ARBA" id="ARBA00005417"/>
    </source>
</evidence>
<dbReference type="PROSITE" id="PS50893">
    <property type="entry name" value="ABC_TRANSPORTER_2"/>
    <property type="match status" value="1"/>
</dbReference>
<dbReference type="HOGENOM" id="CLU_000604_1_2_9"/>
<dbReference type="KEGG" id="rch:RUM_11730"/>
<dbReference type="SUPFAM" id="SSF52540">
    <property type="entry name" value="P-loop containing nucleoside triphosphate hydrolases"/>
    <property type="match status" value="1"/>
</dbReference>
<sequence length="348" mass="38453">MVEIKNLTRFYGNIPAVKNLSFTVEDGEILGFLGPNGAGKSTTMNMITGYLPSSSGTVVVDGFDIAQQPEEVKKRIGYLPELPPLYLDMRVKEYLRFVAGIKGVKRKDVKAQIDQAMERLKLTDVQHRLIRNLSKGYKQRVGFAQALLGNPKILILDEPTVGLDPSQVAQVRQLILDLKKDHTIIFSSHILSEVSAVCERVVIINKGEIKAIDTIENLENSIQANLSLSITVEGDKAKVEQLIQTVPGVVAIKSAEYIKTGTHTFTVEIRDDSVRKAILAKLIEADCSVVSVNTSKMSLEEVFLKLTAQNTGKKSLEEIFDEIGEDMDRKESKAAAERENKTPAEGEK</sequence>
<evidence type="ECO:0000256" key="4">
    <source>
        <dbReference type="ARBA" id="ARBA00022840"/>
    </source>
</evidence>
<dbReference type="RefSeq" id="WP_015558224.1">
    <property type="nucleotide sequence ID" value="NC_021039.1"/>
</dbReference>
<dbReference type="PATRIC" id="fig|213810.4.peg.1068"/>
<evidence type="ECO:0000259" key="6">
    <source>
        <dbReference type="PROSITE" id="PS50893"/>
    </source>
</evidence>
<dbReference type="EMBL" id="FP929052">
    <property type="protein sequence ID" value="CBL17317.1"/>
    <property type="molecule type" value="Genomic_DNA"/>
</dbReference>
<dbReference type="PANTHER" id="PTHR43335">
    <property type="entry name" value="ABC TRANSPORTER, ATP-BINDING PROTEIN"/>
    <property type="match status" value="1"/>
</dbReference>
<dbReference type="GeneID" id="83155915"/>
<reference evidence="7" key="2">
    <citation type="submission" date="2010-03" db="EMBL/GenBank/DDBJ databases">
        <authorList>
            <person name="Pajon A."/>
        </authorList>
    </citation>
    <scope>NUCLEOTIDE SEQUENCE</scope>
    <source>
        <strain evidence="7">Type strain: 18P13</strain>
    </source>
</reference>
<name>D4LCH2_RUMC1</name>
<dbReference type="AlphaFoldDB" id="D4LCH2"/>
<keyword evidence="3" id="KW-0547">Nucleotide-binding</keyword>
<dbReference type="GO" id="GO:0005524">
    <property type="term" value="F:ATP binding"/>
    <property type="evidence" value="ECO:0007669"/>
    <property type="project" value="UniProtKB-KW"/>
</dbReference>
<keyword evidence="2" id="KW-0813">Transport</keyword>
<dbReference type="SMART" id="SM00382">
    <property type="entry name" value="AAA"/>
    <property type="match status" value="1"/>
</dbReference>
<feature type="domain" description="ABC transporter" evidence="6">
    <location>
        <begin position="2"/>
        <end position="231"/>
    </location>
</feature>
<dbReference type="STRING" id="213810.RUM_11730"/>
<dbReference type="Pfam" id="PF13732">
    <property type="entry name" value="DrrA1-3_C"/>
    <property type="match status" value="1"/>
</dbReference>
<dbReference type="Gene3D" id="3.40.50.300">
    <property type="entry name" value="P-loop containing nucleotide triphosphate hydrolases"/>
    <property type="match status" value="1"/>
</dbReference>
<dbReference type="Proteomes" id="UP000007054">
    <property type="component" value="Chromosome"/>
</dbReference>
<feature type="region of interest" description="Disordered" evidence="5">
    <location>
        <begin position="327"/>
        <end position="348"/>
    </location>
</feature>
<keyword evidence="4" id="KW-0067">ATP-binding</keyword>
<dbReference type="InterPro" id="IPR003439">
    <property type="entry name" value="ABC_transporter-like_ATP-bd"/>
</dbReference>
<dbReference type="CDD" id="cd03230">
    <property type="entry name" value="ABC_DR_subfamily_A"/>
    <property type="match status" value="1"/>
</dbReference>
<proteinExistence type="inferred from homology"/>
<protein>
    <submittedName>
        <fullName evidence="7">ABC-type multidrug transport system, ATPase component</fullName>
    </submittedName>
</protein>
<dbReference type="BioCyc" id="RCHA213810:RUM_RS05630-MONOMER"/>
<evidence type="ECO:0000313" key="8">
    <source>
        <dbReference type="Proteomes" id="UP000007054"/>
    </source>
</evidence>
<accession>D4LCH2</accession>
<evidence type="ECO:0000313" key="7">
    <source>
        <dbReference type="EMBL" id="CBL17317.1"/>
    </source>
</evidence>
<evidence type="ECO:0000256" key="5">
    <source>
        <dbReference type="SAM" id="MobiDB-lite"/>
    </source>
</evidence>
<dbReference type="InterPro" id="IPR025302">
    <property type="entry name" value="DrrA1/2-like_C"/>
</dbReference>
<gene>
    <name evidence="7" type="ordered locus">RUM_11730</name>
</gene>
<dbReference type="GO" id="GO:0016887">
    <property type="term" value="F:ATP hydrolysis activity"/>
    <property type="evidence" value="ECO:0007669"/>
    <property type="project" value="InterPro"/>
</dbReference>
<keyword evidence="8" id="KW-1185">Reference proteome</keyword>
<evidence type="ECO:0000256" key="2">
    <source>
        <dbReference type="ARBA" id="ARBA00022448"/>
    </source>
</evidence>
<dbReference type="InterPro" id="IPR027417">
    <property type="entry name" value="P-loop_NTPase"/>
</dbReference>
<reference evidence="7" key="1">
    <citation type="submission" date="2010-03" db="EMBL/GenBank/DDBJ databases">
        <title>The genome sequence of Ruminococcus sp. 18P13.</title>
        <authorList>
            <consortium name="metaHIT consortium -- http://www.metahit.eu/"/>
            <person name="Pajon A."/>
            <person name="Turner K."/>
            <person name="Parkhill J."/>
            <person name="Bernalier A."/>
        </authorList>
    </citation>
    <scope>NUCLEOTIDE SEQUENCE [LARGE SCALE GENOMIC DNA]</scope>
    <source>
        <strain evidence="7">Type strain: 18P13</strain>
    </source>
</reference>
<evidence type="ECO:0000256" key="3">
    <source>
        <dbReference type="ARBA" id="ARBA00022741"/>
    </source>
</evidence>
<comment type="similarity">
    <text evidence="1">Belongs to the ABC transporter superfamily.</text>
</comment>
<dbReference type="InterPro" id="IPR003593">
    <property type="entry name" value="AAA+_ATPase"/>
</dbReference>
<organism evidence="7 8">
    <name type="scientific">Ruminococcus champanellensis (strain DSM 18848 / JCM 17042 / KCTC 15320 / 18P13)</name>
    <dbReference type="NCBI Taxonomy" id="213810"/>
    <lineage>
        <taxon>Bacteria</taxon>
        <taxon>Bacillati</taxon>
        <taxon>Bacillota</taxon>
        <taxon>Clostridia</taxon>
        <taxon>Eubacteriales</taxon>
        <taxon>Oscillospiraceae</taxon>
        <taxon>Ruminococcus</taxon>
    </lineage>
</organism>
<dbReference type="Pfam" id="PF00005">
    <property type="entry name" value="ABC_tran"/>
    <property type="match status" value="1"/>
</dbReference>
<dbReference type="PANTHER" id="PTHR43335:SF4">
    <property type="entry name" value="ABC TRANSPORTER, ATP-BINDING PROTEIN"/>
    <property type="match status" value="1"/>
</dbReference>